<keyword evidence="1" id="KW-0812">Transmembrane</keyword>
<accession>A0ABU8TIK1</accession>
<protein>
    <submittedName>
        <fullName evidence="2">Uncharacterized protein</fullName>
    </submittedName>
</protein>
<gene>
    <name evidence="2" type="ORF">V6575_07690</name>
</gene>
<keyword evidence="3" id="KW-1185">Reference proteome</keyword>
<name>A0ABU8TIK1_9HYPH</name>
<evidence type="ECO:0000313" key="3">
    <source>
        <dbReference type="Proteomes" id="UP001385499"/>
    </source>
</evidence>
<comment type="caution">
    <text evidence="2">The sequence shown here is derived from an EMBL/GenBank/DDBJ whole genome shotgun (WGS) entry which is preliminary data.</text>
</comment>
<feature type="transmembrane region" description="Helical" evidence="1">
    <location>
        <begin position="7"/>
        <end position="27"/>
    </location>
</feature>
<evidence type="ECO:0000313" key="2">
    <source>
        <dbReference type="EMBL" id="MEJ8473966.1"/>
    </source>
</evidence>
<keyword evidence="1" id="KW-1133">Transmembrane helix</keyword>
<dbReference type="Proteomes" id="UP001385499">
    <property type="component" value="Unassembled WGS sequence"/>
</dbReference>
<sequence>MSGWKTLLFNGGIGLVAILAQLTEHLMRVDWQMILPSDSVPLVVLVIGVANIILRHLTTERAGWRKGRAPS</sequence>
<dbReference type="RefSeq" id="WP_340273665.1">
    <property type="nucleotide sequence ID" value="NZ_JBAKIA010000004.1"/>
</dbReference>
<feature type="transmembrane region" description="Helical" evidence="1">
    <location>
        <begin position="39"/>
        <end position="58"/>
    </location>
</feature>
<keyword evidence="1" id="KW-0472">Membrane</keyword>
<evidence type="ECO:0000256" key="1">
    <source>
        <dbReference type="SAM" id="Phobius"/>
    </source>
</evidence>
<reference evidence="2 3" key="1">
    <citation type="submission" date="2024-02" db="EMBL/GenBank/DDBJ databases">
        <title>Roseibium algae sp. nov., isolated from marine alga (Grateloupia sp.), showing potential in myo-inositol conversion.</title>
        <authorList>
            <person name="Wang Y."/>
        </authorList>
    </citation>
    <scope>NUCLEOTIDE SEQUENCE [LARGE SCALE GENOMIC DNA]</scope>
    <source>
        <strain evidence="2 3">H3510</strain>
    </source>
</reference>
<organism evidence="2 3">
    <name type="scientific">Roseibium algae</name>
    <dbReference type="NCBI Taxonomy" id="3123038"/>
    <lineage>
        <taxon>Bacteria</taxon>
        <taxon>Pseudomonadati</taxon>
        <taxon>Pseudomonadota</taxon>
        <taxon>Alphaproteobacteria</taxon>
        <taxon>Hyphomicrobiales</taxon>
        <taxon>Stappiaceae</taxon>
        <taxon>Roseibium</taxon>
    </lineage>
</organism>
<dbReference type="EMBL" id="JBAKIA010000004">
    <property type="protein sequence ID" value="MEJ8473966.1"/>
    <property type="molecule type" value="Genomic_DNA"/>
</dbReference>
<proteinExistence type="predicted"/>